<evidence type="ECO:0000313" key="2">
    <source>
        <dbReference type="EMBL" id="MBH8588295.1"/>
    </source>
</evidence>
<dbReference type="RefSeq" id="WP_131470901.1">
    <property type="nucleotide sequence ID" value="NZ_CP036487.1"/>
</dbReference>
<evidence type="ECO:0000256" key="1">
    <source>
        <dbReference type="SAM" id="Phobius"/>
    </source>
</evidence>
<keyword evidence="1" id="KW-1133">Transmembrane helix</keyword>
<accession>A0ABS0QGH2</accession>
<organism evidence="2 3">
    <name type="scientific">Thermoactinomyces vulgaris</name>
    <dbReference type="NCBI Taxonomy" id="2026"/>
    <lineage>
        <taxon>Bacteria</taxon>
        <taxon>Bacillati</taxon>
        <taxon>Bacillota</taxon>
        <taxon>Bacilli</taxon>
        <taxon>Bacillales</taxon>
        <taxon>Thermoactinomycetaceae</taxon>
        <taxon>Thermoactinomyces</taxon>
    </lineage>
</organism>
<name>A0ABS0QGH2_THEVU</name>
<proteinExistence type="predicted"/>
<protein>
    <submittedName>
        <fullName evidence="2">Uncharacterized protein</fullName>
    </submittedName>
</protein>
<keyword evidence="1" id="KW-0812">Transmembrane</keyword>
<comment type="caution">
    <text evidence="2">The sequence shown here is derived from an EMBL/GenBank/DDBJ whole genome shotgun (WGS) entry which is preliminary data.</text>
</comment>
<reference evidence="2 3" key="1">
    <citation type="submission" date="2020-12" db="EMBL/GenBank/DDBJ databases">
        <title>WGS of Thermoactinomyces spp.</title>
        <authorList>
            <person name="Cheng K."/>
        </authorList>
    </citation>
    <scope>NUCLEOTIDE SEQUENCE [LARGE SCALE GENOMIC DNA]</scope>
    <source>
        <strain evidence="3">CICC 10650\ACCC 41061</strain>
    </source>
</reference>
<dbReference type="Proteomes" id="UP000641910">
    <property type="component" value="Unassembled WGS sequence"/>
</dbReference>
<keyword evidence="1" id="KW-0472">Membrane</keyword>
<gene>
    <name evidence="2" type="ORF">I8U22_05595</name>
</gene>
<evidence type="ECO:0000313" key="3">
    <source>
        <dbReference type="Proteomes" id="UP000641910"/>
    </source>
</evidence>
<dbReference type="EMBL" id="JAECVU010000002">
    <property type="protein sequence ID" value="MBH8588295.1"/>
    <property type="molecule type" value="Genomic_DNA"/>
</dbReference>
<sequence>MFGNAVIAGTDQSITDYLKTGIFSLKRAIVAAAFGFFLSFGGWYISSHLDGIITKINGLSLSTAFEIFADGTASAPKTIGDTSFGQWLQKFASKSNGKKYASVSFEEESLLKNSIRSKFGEEEGKRKIDSLFRAVYNKAYKEDPTKKGIFGLPDDIVVDNGKIIIVEEAKLYSKDALKDLALLAENKPQQFIEDGLLVKNSKGNEFNAFIQLYKHKNAIDYLNQHLDDLIIQEKARELGITHRADSRILYKGSRAEDKDMKTIVDTFKKELGIVVKYRKVKFGK</sequence>
<keyword evidence="3" id="KW-1185">Reference proteome</keyword>
<feature type="transmembrane region" description="Helical" evidence="1">
    <location>
        <begin position="28"/>
        <end position="46"/>
    </location>
</feature>